<sequence>MYKDQPLIVVQEVNYAEVQERNLSFSCVETHTFPVFFNATSFLQLPGRAGHNTISLGFQFRTWNPDGLLVFSNLDDGTLEISLEDGRAVVRINLTKAAGNNRVDLSSGESKQINFYR</sequence>
<comment type="caution">
    <text evidence="2">The sequence shown here is derived from an EMBL/GenBank/DDBJ whole genome shotgun (WGS) entry which is preliminary data.</text>
</comment>
<reference evidence="2 3" key="1">
    <citation type="submission" date="2019-04" db="EMBL/GenBank/DDBJ databases">
        <title>Chromosome genome assembly for Takifugu flavidus.</title>
        <authorList>
            <person name="Xiao S."/>
        </authorList>
    </citation>
    <scope>NUCLEOTIDE SEQUENCE [LARGE SCALE GENOMIC DNA]</scope>
    <source>
        <strain evidence="2">HTHZ2018</strain>
        <tissue evidence="2">Muscle</tissue>
    </source>
</reference>
<keyword evidence="3" id="KW-1185">Reference proteome</keyword>
<proteinExistence type="predicted"/>
<dbReference type="InterPro" id="IPR050372">
    <property type="entry name" value="Neurexin-related_CASP"/>
</dbReference>
<accession>A0A5C6NUX2</accession>
<protein>
    <submittedName>
        <fullName evidence="2">Contactin-associated protein-like 2</fullName>
    </submittedName>
</protein>
<dbReference type="EMBL" id="RHFK02000009">
    <property type="protein sequence ID" value="TWW71093.1"/>
    <property type="molecule type" value="Genomic_DNA"/>
</dbReference>
<evidence type="ECO:0000313" key="2">
    <source>
        <dbReference type="EMBL" id="TWW71093.1"/>
    </source>
</evidence>
<dbReference type="PANTHER" id="PTHR15036:SF33">
    <property type="entry name" value="CONTACTIN-ASSOCIATED PROTEIN-LIKE 2"/>
    <property type="match status" value="1"/>
</dbReference>
<dbReference type="InterPro" id="IPR013320">
    <property type="entry name" value="ConA-like_dom_sf"/>
</dbReference>
<dbReference type="InterPro" id="IPR001791">
    <property type="entry name" value="Laminin_G"/>
</dbReference>
<dbReference type="AlphaFoldDB" id="A0A5C6NUX2"/>
<evidence type="ECO:0000313" key="3">
    <source>
        <dbReference type="Proteomes" id="UP000324091"/>
    </source>
</evidence>
<evidence type="ECO:0000259" key="1">
    <source>
        <dbReference type="Pfam" id="PF02210"/>
    </source>
</evidence>
<dbReference type="Gene3D" id="2.60.120.200">
    <property type="match status" value="1"/>
</dbReference>
<organism evidence="2 3">
    <name type="scientific">Takifugu flavidus</name>
    <name type="common">sansaifugu</name>
    <dbReference type="NCBI Taxonomy" id="433684"/>
    <lineage>
        <taxon>Eukaryota</taxon>
        <taxon>Metazoa</taxon>
        <taxon>Chordata</taxon>
        <taxon>Craniata</taxon>
        <taxon>Vertebrata</taxon>
        <taxon>Euteleostomi</taxon>
        <taxon>Actinopterygii</taxon>
        <taxon>Neopterygii</taxon>
        <taxon>Teleostei</taxon>
        <taxon>Neoteleostei</taxon>
        <taxon>Acanthomorphata</taxon>
        <taxon>Eupercaria</taxon>
        <taxon>Tetraodontiformes</taxon>
        <taxon>Tetradontoidea</taxon>
        <taxon>Tetraodontidae</taxon>
        <taxon>Takifugu</taxon>
    </lineage>
</organism>
<dbReference type="Proteomes" id="UP000324091">
    <property type="component" value="Chromosome 17"/>
</dbReference>
<name>A0A5C6NUX2_9TELE</name>
<gene>
    <name evidence="2" type="ORF">D4764_17G0005760</name>
</gene>
<dbReference type="PANTHER" id="PTHR15036">
    <property type="entry name" value="PIKACHURIN-LIKE PROTEIN"/>
    <property type="match status" value="1"/>
</dbReference>
<dbReference type="SUPFAM" id="SSF49899">
    <property type="entry name" value="Concanavalin A-like lectins/glucanases"/>
    <property type="match status" value="1"/>
</dbReference>
<feature type="domain" description="Laminin G" evidence="1">
    <location>
        <begin position="60"/>
        <end position="109"/>
    </location>
</feature>
<dbReference type="Pfam" id="PF02210">
    <property type="entry name" value="Laminin_G_2"/>
    <property type="match status" value="1"/>
</dbReference>